<protein>
    <submittedName>
        <fullName evidence="1">Uncharacterized protein</fullName>
    </submittedName>
</protein>
<dbReference type="EMBL" id="GBXM01086507">
    <property type="protein sequence ID" value="JAH22070.1"/>
    <property type="molecule type" value="Transcribed_RNA"/>
</dbReference>
<accession>A0A0E9R0P8</accession>
<reference evidence="1" key="1">
    <citation type="submission" date="2014-11" db="EMBL/GenBank/DDBJ databases">
        <authorList>
            <person name="Amaro Gonzalez C."/>
        </authorList>
    </citation>
    <scope>NUCLEOTIDE SEQUENCE</scope>
</reference>
<evidence type="ECO:0000313" key="1">
    <source>
        <dbReference type="EMBL" id="JAH22070.1"/>
    </source>
</evidence>
<organism evidence="1">
    <name type="scientific">Anguilla anguilla</name>
    <name type="common">European freshwater eel</name>
    <name type="synonym">Muraena anguilla</name>
    <dbReference type="NCBI Taxonomy" id="7936"/>
    <lineage>
        <taxon>Eukaryota</taxon>
        <taxon>Metazoa</taxon>
        <taxon>Chordata</taxon>
        <taxon>Craniata</taxon>
        <taxon>Vertebrata</taxon>
        <taxon>Euteleostomi</taxon>
        <taxon>Actinopterygii</taxon>
        <taxon>Neopterygii</taxon>
        <taxon>Teleostei</taxon>
        <taxon>Anguilliformes</taxon>
        <taxon>Anguillidae</taxon>
        <taxon>Anguilla</taxon>
    </lineage>
</organism>
<reference evidence="1" key="2">
    <citation type="journal article" date="2015" name="Fish Shellfish Immunol.">
        <title>Early steps in the European eel (Anguilla anguilla)-Vibrio vulnificus interaction in the gills: Role of the RtxA13 toxin.</title>
        <authorList>
            <person name="Callol A."/>
            <person name="Pajuelo D."/>
            <person name="Ebbesson L."/>
            <person name="Teles M."/>
            <person name="MacKenzie S."/>
            <person name="Amaro C."/>
        </authorList>
    </citation>
    <scope>NUCLEOTIDE SEQUENCE</scope>
</reference>
<proteinExistence type="predicted"/>
<dbReference type="AlphaFoldDB" id="A0A0E9R0P8"/>
<sequence>MFLRNFIPQEHGVFLFLYLLLRFCSE</sequence>
<name>A0A0E9R0P8_ANGAN</name>